<dbReference type="EMBL" id="BAAAQD010000003">
    <property type="protein sequence ID" value="GAA1506877.1"/>
    <property type="molecule type" value="Genomic_DNA"/>
</dbReference>
<feature type="compositionally biased region" description="Polar residues" evidence="1">
    <location>
        <begin position="30"/>
        <end position="48"/>
    </location>
</feature>
<evidence type="ECO:0000313" key="3">
    <source>
        <dbReference type="Proteomes" id="UP001501470"/>
    </source>
</evidence>
<keyword evidence="3" id="KW-1185">Reference proteome</keyword>
<feature type="compositionally biased region" description="Low complexity" evidence="1">
    <location>
        <begin position="74"/>
        <end position="91"/>
    </location>
</feature>
<comment type="caution">
    <text evidence="2">The sequence shown here is derived from an EMBL/GenBank/DDBJ whole genome shotgun (WGS) entry which is preliminary data.</text>
</comment>
<name>A0ABP4KQ18_9ACTN</name>
<reference evidence="3" key="1">
    <citation type="journal article" date="2019" name="Int. J. Syst. Evol. Microbiol.">
        <title>The Global Catalogue of Microorganisms (GCM) 10K type strain sequencing project: providing services to taxonomists for standard genome sequencing and annotation.</title>
        <authorList>
            <consortium name="The Broad Institute Genomics Platform"/>
            <consortium name="The Broad Institute Genome Sequencing Center for Infectious Disease"/>
            <person name="Wu L."/>
            <person name="Ma J."/>
        </authorList>
    </citation>
    <scope>NUCLEOTIDE SEQUENCE [LARGE SCALE GENOMIC DNA]</scope>
    <source>
        <strain evidence="3">JCM 15933</strain>
    </source>
</reference>
<evidence type="ECO:0000256" key="1">
    <source>
        <dbReference type="SAM" id="MobiDB-lite"/>
    </source>
</evidence>
<dbReference type="Proteomes" id="UP001501470">
    <property type="component" value="Unassembled WGS sequence"/>
</dbReference>
<sequence>MSNRGRTGLSAQPNAPALAGGRRAHWDSIHPSTQSLGAPQPEQRQAQRGTPPARQLQIPGARLEQWRSAPNDLARNPAARGRGAERAGTPPTLNPKPRAHPT</sequence>
<gene>
    <name evidence="2" type="ORF">GCM10009827_020970</name>
</gene>
<feature type="compositionally biased region" description="Polar residues" evidence="1">
    <location>
        <begin position="1"/>
        <end position="13"/>
    </location>
</feature>
<evidence type="ECO:0000313" key="2">
    <source>
        <dbReference type="EMBL" id="GAA1506877.1"/>
    </source>
</evidence>
<protein>
    <submittedName>
        <fullName evidence="2">Uncharacterized protein</fullName>
    </submittedName>
</protein>
<organism evidence="2 3">
    <name type="scientific">Dactylosporangium maewongense</name>
    <dbReference type="NCBI Taxonomy" id="634393"/>
    <lineage>
        <taxon>Bacteria</taxon>
        <taxon>Bacillati</taxon>
        <taxon>Actinomycetota</taxon>
        <taxon>Actinomycetes</taxon>
        <taxon>Micromonosporales</taxon>
        <taxon>Micromonosporaceae</taxon>
        <taxon>Dactylosporangium</taxon>
    </lineage>
</organism>
<proteinExistence type="predicted"/>
<accession>A0ABP4KQ18</accession>
<feature type="region of interest" description="Disordered" evidence="1">
    <location>
        <begin position="1"/>
        <end position="102"/>
    </location>
</feature>